<comment type="caution">
    <text evidence="8">The sequence shown here is derived from an EMBL/GenBank/DDBJ whole genome shotgun (WGS) entry which is preliminary data.</text>
</comment>
<protein>
    <submittedName>
        <fullName evidence="8">Methyl-accepting chemotaxis protein</fullName>
    </submittedName>
</protein>
<gene>
    <name evidence="8" type="ORF">PSQ40_11210</name>
</gene>
<dbReference type="PANTHER" id="PTHR43531">
    <property type="entry name" value="PROTEIN ICFG"/>
    <property type="match status" value="1"/>
</dbReference>
<accession>A0ABT5MZA9</accession>
<comment type="similarity">
    <text evidence="2">Belongs to the methyl-accepting chemotaxis (MCP) protein family.</text>
</comment>
<dbReference type="InterPro" id="IPR003660">
    <property type="entry name" value="HAMP_dom"/>
</dbReference>
<dbReference type="PRINTS" id="PR00260">
    <property type="entry name" value="CHEMTRNSDUCR"/>
</dbReference>
<evidence type="ECO:0000256" key="2">
    <source>
        <dbReference type="ARBA" id="ARBA00029447"/>
    </source>
</evidence>
<name>A0ABT5MZA9_9BURK</name>
<dbReference type="CDD" id="cd06225">
    <property type="entry name" value="HAMP"/>
    <property type="match status" value="1"/>
</dbReference>
<evidence type="ECO:0000256" key="4">
    <source>
        <dbReference type="SAM" id="MobiDB-lite"/>
    </source>
</evidence>
<dbReference type="EMBL" id="JAQSIP010000004">
    <property type="protein sequence ID" value="MDD0839143.1"/>
    <property type="molecule type" value="Genomic_DNA"/>
</dbReference>
<dbReference type="Pfam" id="PF12729">
    <property type="entry name" value="4HB_MCP_1"/>
    <property type="match status" value="1"/>
</dbReference>
<dbReference type="PROSITE" id="PS50885">
    <property type="entry name" value="HAMP"/>
    <property type="match status" value="1"/>
</dbReference>
<dbReference type="CDD" id="cd19411">
    <property type="entry name" value="MCP2201-like_sensor"/>
    <property type="match status" value="1"/>
</dbReference>
<evidence type="ECO:0000259" key="6">
    <source>
        <dbReference type="PROSITE" id="PS50111"/>
    </source>
</evidence>
<dbReference type="InterPro" id="IPR047347">
    <property type="entry name" value="YvaQ-like_sensor"/>
</dbReference>
<evidence type="ECO:0000313" key="9">
    <source>
        <dbReference type="Proteomes" id="UP001528673"/>
    </source>
</evidence>
<evidence type="ECO:0000256" key="3">
    <source>
        <dbReference type="PROSITE-ProRule" id="PRU00284"/>
    </source>
</evidence>
<evidence type="ECO:0000313" key="8">
    <source>
        <dbReference type="EMBL" id="MDD0839143.1"/>
    </source>
</evidence>
<feature type="transmembrane region" description="Helical" evidence="5">
    <location>
        <begin position="240"/>
        <end position="264"/>
    </location>
</feature>
<dbReference type="Pfam" id="PF00015">
    <property type="entry name" value="MCPsignal"/>
    <property type="match status" value="1"/>
</dbReference>
<dbReference type="SMART" id="SM00283">
    <property type="entry name" value="MA"/>
    <property type="match status" value="1"/>
</dbReference>
<dbReference type="InterPro" id="IPR004089">
    <property type="entry name" value="MCPsignal_dom"/>
</dbReference>
<reference evidence="8 9" key="1">
    <citation type="submission" date="2023-02" db="EMBL/GenBank/DDBJ databases">
        <title>Bacterial whole genomic sequence of Curvibacter sp. HBC61.</title>
        <authorList>
            <person name="Le V."/>
            <person name="Ko S.-R."/>
            <person name="Ahn C.-Y."/>
            <person name="Oh H.-M."/>
        </authorList>
    </citation>
    <scope>NUCLEOTIDE SEQUENCE [LARGE SCALE GENOMIC DNA]</scope>
    <source>
        <strain evidence="8 9">HBC61</strain>
    </source>
</reference>
<feature type="region of interest" description="Disordered" evidence="4">
    <location>
        <begin position="565"/>
        <end position="635"/>
    </location>
</feature>
<keyword evidence="1" id="KW-0488">Methylation</keyword>
<dbReference type="CDD" id="cd11386">
    <property type="entry name" value="MCP_signal"/>
    <property type="match status" value="1"/>
</dbReference>
<dbReference type="SMART" id="SM00304">
    <property type="entry name" value="HAMP"/>
    <property type="match status" value="1"/>
</dbReference>
<keyword evidence="5" id="KW-0812">Transmembrane</keyword>
<dbReference type="Pfam" id="PF00672">
    <property type="entry name" value="HAMP"/>
    <property type="match status" value="1"/>
</dbReference>
<proteinExistence type="inferred from homology"/>
<dbReference type="Proteomes" id="UP001528673">
    <property type="component" value="Unassembled WGS sequence"/>
</dbReference>
<dbReference type="InterPro" id="IPR051310">
    <property type="entry name" value="MCP_chemotaxis"/>
</dbReference>
<evidence type="ECO:0000256" key="5">
    <source>
        <dbReference type="SAM" id="Phobius"/>
    </source>
</evidence>
<feature type="compositionally biased region" description="Low complexity" evidence="4">
    <location>
        <begin position="585"/>
        <end position="615"/>
    </location>
</feature>
<evidence type="ECO:0000259" key="7">
    <source>
        <dbReference type="PROSITE" id="PS50885"/>
    </source>
</evidence>
<dbReference type="SUPFAM" id="SSF58104">
    <property type="entry name" value="Methyl-accepting chemotaxis protein (MCP) signaling domain"/>
    <property type="match status" value="1"/>
</dbReference>
<keyword evidence="9" id="KW-1185">Reference proteome</keyword>
<dbReference type="PANTHER" id="PTHR43531:SF14">
    <property type="entry name" value="METHYL-ACCEPTING CHEMOTAXIS PROTEIN I-RELATED"/>
    <property type="match status" value="1"/>
</dbReference>
<evidence type="ECO:0000256" key="1">
    <source>
        <dbReference type="ARBA" id="ARBA00022481"/>
    </source>
</evidence>
<organism evidence="8 9">
    <name type="scientific">Curvibacter cyanobacteriorum</name>
    <dbReference type="NCBI Taxonomy" id="3026422"/>
    <lineage>
        <taxon>Bacteria</taxon>
        <taxon>Pseudomonadati</taxon>
        <taxon>Pseudomonadota</taxon>
        <taxon>Betaproteobacteria</taxon>
        <taxon>Burkholderiales</taxon>
        <taxon>Comamonadaceae</taxon>
        <taxon>Curvibacter</taxon>
    </lineage>
</organism>
<feature type="transmembrane region" description="Helical" evidence="5">
    <location>
        <begin position="64"/>
        <end position="83"/>
    </location>
</feature>
<dbReference type="Gene3D" id="1.10.287.950">
    <property type="entry name" value="Methyl-accepting chemotaxis protein"/>
    <property type="match status" value="1"/>
</dbReference>
<dbReference type="RefSeq" id="WP_273951537.1">
    <property type="nucleotide sequence ID" value="NZ_JAQSIP010000004.1"/>
</dbReference>
<feature type="domain" description="HAMP" evidence="7">
    <location>
        <begin position="265"/>
        <end position="317"/>
    </location>
</feature>
<keyword evidence="5" id="KW-0472">Membrane</keyword>
<dbReference type="PROSITE" id="PS50111">
    <property type="entry name" value="CHEMOTAXIS_TRANSDUC_2"/>
    <property type="match status" value="1"/>
</dbReference>
<feature type="domain" description="Methyl-accepting transducer" evidence="6">
    <location>
        <begin position="322"/>
        <end position="551"/>
    </location>
</feature>
<dbReference type="InterPro" id="IPR004090">
    <property type="entry name" value="Chemotax_Me-accpt_rcpt"/>
</dbReference>
<sequence>MPAHALLIRHLARLDLRRVTTAGNPVGHSPLTWPASGAVTTAKRGFFDCGDIMVFSSLKIGSRLALGFGVMVLLMLGIAYTGIHSINGSKEAIRSITQDRYPKIVRATELQVTINEQARILRNLIISAQDAEKSKAWLRQIDDKSKRGGDIIDRLKAEVREPKAIELLNDLIVKREAYAKARADLMSFLTIGKVEEAGIYIFDDFQKPQDDYFAAVAAFTAFQEDLMKADGQHADGAADLAMTLALAISVAGVLVALGAAYVVAKSIVLPLTRAVKISESVASGDLTADIQAQGQDETAVLLRALQSMQAGLAQVVSNVRANAERVSTAAAEIAQGNNDLSMRTEQQASSLEQTASSMEQLSAAVKQNADAASQANQLAQSASAIASQGGQVVSDVVETMRGINDASRKISEIIGVIDAIAFQTNILALNAAVEAARAGEQGRGFAVVASEVRSLAGRSAEAAKEIKSLITANVERVERGTDLVDKAGGTMADVVTSIRRVSDIIGEINAASAEQAAGVNEVGVAVEDMDKVTQQNAALVEEMASAADGLKSQAQDLVQAVASFKLDDSTRPRPHRAPPPPSQPHQPVRTVAAAPARAQLQRPPQKAAAPAALPKPETRSKNTAAGGPDDQWEAF</sequence>
<dbReference type="InterPro" id="IPR024478">
    <property type="entry name" value="HlyB_4HB_MCP"/>
</dbReference>
<keyword evidence="3" id="KW-0807">Transducer</keyword>
<keyword evidence="5" id="KW-1133">Transmembrane helix</keyword>